<dbReference type="InterPro" id="IPR011006">
    <property type="entry name" value="CheY-like_superfamily"/>
</dbReference>
<evidence type="ECO:0000256" key="3">
    <source>
        <dbReference type="PROSITE-ProRule" id="PRU00169"/>
    </source>
</evidence>
<evidence type="ECO:0000259" key="4">
    <source>
        <dbReference type="PROSITE" id="PS50043"/>
    </source>
</evidence>
<dbReference type="InterPro" id="IPR001789">
    <property type="entry name" value="Sig_transdc_resp-reg_receiver"/>
</dbReference>
<dbReference type="CDD" id="cd06170">
    <property type="entry name" value="LuxR_C_like"/>
    <property type="match status" value="1"/>
</dbReference>
<dbReference type="InterPro" id="IPR039420">
    <property type="entry name" value="WalR-like"/>
</dbReference>
<keyword evidence="7" id="KW-1185">Reference proteome</keyword>
<dbReference type="EMBL" id="CP062983">
    <property type="protein sequence ID" value="QPC83725.1"/>
    <property type="molecule type" value="Genomic_DNA"/>
</dbReference>
<dbReference type="SUPFAM" id="SSF52172">
    <property type="entry name" value="CheY-like"/>
    <property type="match status" value="1"/>
</dbReference>
<dbReference type="GO" id="GO:0006355">
    <property type="term" value="P:regulation of DNA-templated transcription"/>
    <property type="evidence" value="ECO:0007669"/>
    <property type="project" value="InterPro"/>
</dbReference>
<dbReference type="KEGG" id="pmet:G4Y79_04930"/>
<evidence type="ECO:0000313" key="7">
    <source>
        <dbReference type="Proteomes" id="UP000594468"/>
    </source>
</evidence>
<name>A0A7S8EB44_9CHLR</name>
<feature type="domain" description="HTH luxR-type" evidence="4">
    <location>
        <begin position="142"/>
        <end position="207"/>
    </location>
</feature>
<dbReference type="PROSITE" id="PS50043">
    <property type="entry name" value="HTH_LUXR_2"/>
    <property type="match status" value="1"/>
</dbReference>
<reference evidence="6 7" key="1">
    <citation type="submission" date="2020-02" db="EMBL/GenBank/DDBJ databases">
        <authorList>
            <person name="Zheng R.K."/>
            <person name="Sun C.M."/>
        </authorList>
    </citation>
    <scope>NUCLEOTIDE SEQUENCE [LARGE SCALE GENOMIC DNA]</scope>
    <source>
        <strain evidence="7">rifampicinis</strain>
    </source>
</reference>
<evidence type="ECO:0000256" key="1">
    <source>
        <dbReference type="ARBA" id="ARBA00022553"/>
    </source>
</evidence>
<dbReference type="InterPro" id="IPR016032">
    <property type="entry name" value="Sig_transdc_resp-reg_C-effctor"/>
</dbReference>
<dbReference type="InterPro" id="IPR058245">
    <property type="entry name" value="NreC/VraR/RcsB-like_REC"/>
</dbReference>
<dbReference type="SMART" id="SM00448">
    <property type="entry name" value="REC"/>
    <property type="match status" value="1"/>
</dbReference>
<evidence type="ECO:0000313" key="6">
    <source>
        <dbReference type="EMBL" id="QPC83725.1"/>
    </source>
</evidence>
<dbReference type="SUPFAM" id="SSF46894">
    <property type="entry name" value="C-terminal effector domain of the bipartite response regulators"/>
    <property type="match status" value="1"/>
</dbReference>
<proteinExistence type="predicted"/>
<feature type="modified residue" description="4-aspartylphosphate" evidence="3">
    <location>
        <position position="58"/>
    </location>
</feature>
<dbReference type="PRINTS" id="PR00038">
    <property type="entry name" value="HTHLUXR"/>
</dbReference>
<dbReference type="Gene3D" id="3.40.50.2300">
    <property type="match status" value="1"/>
</dbReference>
<feature type="domain" description="Response regulatory" evidence="5">
    <location>
        <begin position="7"/>
        <end position="123"/>
    </location>
</feature>
<dbReference type="PROSITE" id="PS50110">
    <property type="entry name" value="RESPONSE_REGULATORY"/>
    <property type="match status" value="1"/>
</dbReference>
<dbReference type="GO" id="GO:0003677">
    <property type="term" value="F:DNA binding"/>
    <property type="evidence" value="ECO:0007669"/>
    <property type="project" value="UniProtKB-KW"/>
</dbReference>
<protein>
    <submittedName>
        <fullName evidence="6">Response regulator transcription factor</fullName>
    </submittedName>
</protein>
<dbReference type="GO" id="GO:0000160">
    <property type="term" value="P:phosphorelay signal transduction system"/>
    <property type="evidence" value="ECO:0007669"/>
    <property type="project" value="InterPro"/>
</dbReference>
<dbReference type="PANTHER" id="PTHR43214:SF43">
    <property type="entry name" value="TWO-COMPONENT RESPONSE REGULATOR"/>
    <property type="match status" value="1"/>
</dbReference>
<dbReference type="AlphaFoldDB" id="A0A7S8EB44"/>
<organism evidence="6 7">
    <name type="scientific">Phototrophicus methaneseepsis</name>
    <dbReference type="NCBI Taxonomy" id="2710758"/>
    <lineage>
        <taxon>Bacteria</taxon>
        <taxon>Bacillati</taxon>
        <taxon>Chloroflexota</taxon>
        <taxon>Candidatus Thermofontia</taxon>
        <taxon>Phototrophicales</taxon>
        <taxon>Phototrophicaceae</taxon>
        <taxon>Phototrophicus</taxon>
    </lineage>
</organism>
<dbReference type="SMART" id="SM00421">
    <property type="entry name" value="HTH_LUXR"/>
    <property type="match status" value="1"/>
</dbReference>
<dbReference type="PANTHER" id="PTHR43214">
    <property type="entry name" value="TWO-COMPONENT RESPONSE REGULATOR"/>
    <property type="match status" value="1"/>
</dbReference>
<dbReference type="RefSeq" id="WP_195171789.1">
    <property type="nucleotide sequence ID" value="NZ_CP062983.1"/>
</dbReference>
<dbReference type="Proteomes" id="UP000594468">
    <property type="component" value="Chromosome"/>
</dbReference>
<dbReference type="Pfam" id="PF00072">
    <property type="entry name" value="Response_reg"/>
    <property type="match status" value="1"/>
</dbReference>
<keyword evidence="2" id="KW-0238">DNA-binding</keyword>
<dbReference type="InterPro" id="IPR000792">
    <property type="entry name" value="Tscrpt_reg_LuxR_C"/>
</dbReference>
<keyword evidence="1 3" id="KW-0597">Phosphoprotein</keyword>
<dbReference type="CDD" id="cd17535">
    <property type="entry name" value="REC_NarL-like"/>
    <property type="match status" value="1"/>
</dbReference>
<dbReference type="Pfam" id="PF00196">
    <property type="entry name" value="GerE"/>
    <property type="match status" value="1"/>
</dbReference>
<dbReference type="PROSITE" id="PS00622">
    <property type="entry name" value="HTH_LUXR_1"/>
    <property type="match status" value="1"/>
</dbReference>
<evidence type="ECO:0000259" key="5">
    <source>
        <dbReference type="PROSITE" id="PS50110"/>
    </source>
</evidence>
<accession>A0A7S8EB44</accession>
<sequence>MPDQTIRLLIVDDHAMVRRGLATFLKASHDFELVGEAGNAIDALRLCEQVHPHVVLMDLMMPEMSGIDAIPAVLEAHPDVKIIALTSFKEQHLIRAALRAGATSYLLKNVSAEKLSAAIRATYSGMPILSPELTDVLTNQEEEDHFAELTQREREVLTYMVEGLSNEEIAQELVLSASTVKNHVSSILAKLSVSSRAKATNLAIKHNLVNSS</sequence>
<evidence type="ECO:0000256" key="2">
    <source>
        <dbReference type="ARBA" id="ARBA00023125"/>
    </source>
</evidence>
<gene>
    <name evidence="6" type="ORF">G4Y79_04930</name>
</gene>